<name>A0A167D2M2_COLIC</name>
<keyword evidence="3" id="KW-1185">Reference proteome</keyword>
<protein>
    <recommendedName>
        <fullName evidence="1">PiggyBac transposable element-derived protein domain-containing protein</fullName>
    </recommendedName>
</protein>
<feature type="domain" description="PiggyBac transposable element-derived protein" evidence="1">
    <location>
        <begin position="33"/>
        <end position="204"/>
    </location>
</feature>
<reference evidence="2 3" key="1">
    <citation type="submission" date="2015-06" db="EMBL/GenBank/DDBJ databases">
        <title>Survival trade-offs in plant roots during colonization by closely related pathogenic and mutualistic fungi.</title>
        <authorList>
            <person name="Hacquard S."/>
            <person name="Kracher B."/>
            <person name="Hiruma K."/>
            <person name="Weinman A."/>
            <person name="Muench P."/>
            <person name="Garrido Oter R."/>
            <person name="Ver Loren van Themaat E."/>
            <person name="Dallerey J.-F."/>
            <person name="Damm U."/>
            <person name="Henrissat B."/>
            <person name="Lespinet O."/>
            <person name="Thon M."/>
            <person name="Kemen E."/>
            <person name="McHardy A.C."/>
            <person name="Schulze-Lefert P."/>
            <person name="O'Connell R.J."/>
        </authorList>
    </citation>
    <scope>NUCLEOTIDE SEQUENCE [LARGE SCALE GENOMIC DNA]</scope>
    <source>
        <strain evidence="2 3">MAFF 238704</strain>
    </source>
</reference>
<accession>A0A167D2M2</accession>
<dbReference type="PANTHER" id="PTHR46599:SF3">
    <property type="entry name" value="PIGGYBAC TRANSPOSABLE ELEMENT-DERIVED PROTEIN 4"/>
    <property type="match status" value="1"/>
</dbReference>
<feature type="non-terminal residue" evidence="2">
    <location>
        <position position="1"/>
    </location>
</feature>
<dbReference type="EMBL" id="LFIW01001156">
    <property type="protein sequence ID" value="KZL83344.1"/>
    <property type="molecule type" value="Genomic_DNA"/>
</dbReference>
<comment type="caution">
    <text evidence="2">The sequence shown here is derived from an EMBL/GenBank/DDBJ whole genome shotgun (WGS) entry which is preliminary data.</text>
</comment>
<dbReference type="PANTHER" id="PTHR46599">
    <property type="entry name" value="PIGGYBAC TRANSPOSABLE ELEMENT-DERIVED PROTEIN 4"/>
    <property type="match status" value="1"/>
</dbReference>
<sequence length="213" mass="24196">SGYCIRWLWHVHGKGPYALVPQAQSARPARQTTGKLAQLTPTQQVVTTLISLLPAATYHVFLDNLFSSLRLFSTLQKQQVSASGTCRKDSGIDKILVNRFTWKDNALVLFLSIVFQSSQEVIRGRRRPAGDAAAKKAARQVFGLDVRKDFSVPRAIDEYNHKMNGIDLDDQMRSYYQYSHPTRRGGWQSIAWNFLREVVVVNSFLLQLWGSPR</sequence>
<dbReference type="AlphaFoldDB" id="A0A167D2M2"/>
<proteinExistence type="predicted"/>
<evidence type="ECO:0000313" key="2">
    <source>
        <dbReference type="EMBL" id="KZL83344.1"/>
    </source>
</evidence>
<evidence type="ECO:0000313" key="3">
    <source>
        <dbReference type="Proteomes" id="UP000076584"/>
    </source>
</evidence>
<dbReference type="STRING" id="1573173.A0A167D2M2"/>
<organism evidence="2 3">
    <name type="scientific">Colletotrichum incanum</name>
    <name type="common">Soybean anthracnose fungus</name>
    <dbReference type="NCBI Taxonomy" id="1573173"/>
    <lineage>
        <taxon>Eukaryota</taxon>
        <taxon>Fungi</taxon>
        <taxon>Dikarya</taxon>
        <taxon>Ascomycota</taxon>
        <taxon>Pezizomycotina</taxon>
        <taxon>Sordariomycetes</taxon>
        <taxon>Hypocreomycetidae</taxon>
        <taxon>Glomerellales</taxon>
        <taxon>Glomerellaceae</taxon>
        <taxon>Colletotrichum</taxon>
        <taxon>Colletotrichum spaethianum species complex</taxon>
    </lineage>
</organism>
<dbReference type="Pfam" id="PF13843">
    <property type="entry name" value="DDE_Tnp_1_7"/>
    <property type="match status" value="1"/>
</dbReference>
<gene>
    <name evidence="2" type="ORF">CI238_13105</name>
</gene>
<evidence type="ECO:0000259" key="1">
    <source>
        <dbReference type="Pfam" id="PF13843"/>
    </source>
</evidence>
<dbReference type="Proteomes" id="UP000076584">
    <property type="component" value="Unassembled WGS sequence"/>
</dbReference>
<dbReference type="InterPro" id="IPR029526">
    <property type="entry name" value="PGBD"/>
</dbReference>